<sequence length="53" mass="5968">MSAALLSDPPPSVELLGYGLNIHLVTRDPATRMAVLSLHWPYRTVFFWSVQRG</sequence>
<dbReference type="OrthoDB" id="3238099at2759"/>
<organism evidence="1 2">
    <name type="scientific">Lentinus tigrinus ALCF2SS1-6</name>
    <dbReference type="NCBI Taxonomy" id="1328759"/>
    <lineage>
        <taxon>Eukaryota</taxon>
        <taxon>Fungi</taxon>
        <taxon>Dikarya</taxon>
        <taxon>Basidiomycota</taxon>
        <taxon>Agaricomycotina</taxon>
        <taxon>Agaricomycetes</taxon>
        <taxon>Polyporales</taxon>
        <taxon>Polyporaceae</taxon>
        <taxon>Lentinus</taxon>
    </lineage>
</organism>
<proteinExistence type="predicted"/>
<gene>
    <name evidence="1" type="ORF">L227DRAFT_577020</name>
</gene>
<evidence type="ECO:0000313" key="1">
    <source>
        <dbReference type="EMBL" id="RPD58641.1"/>
    </source>
</evidence>
<keyword evidence="2" id="KW-1185">Reference proteome</keyword>
<dbReference type="Proteomes" id="UP000313359">
    <property type="component" value="Unassembled WGS sequence"/>
</dbReference>
<dbReference type="EMBL" id="ML122274">
    <property type="protein sequence ID" value="RPD58641.1"/>
    <property type="molecule type" value="Genomic_DNA"/>
</dbReference>
<accession>A0A5C2S4U3</accession>
<dbReference type="AlphaFoldDB" id="A0A5C2S4U3"/>
<protein>
    <submittedName>
        <fullName evidence="1">Uncharacterized protein</fullName>
    </submittedName>
</protein>
<name>A0A5C2S4U3_9APHY</name>
<reference evidence="1" key="1">
    <citation type="journal article" date="2018" name="Genome Biol. Evol.">
        <title>Genomics and development of Lentinus tigrinus, a white-rot wood-decaying mushroom with dimorphic fruiting bodies.</title>
        <authorList>
            <person name="Wu B."/>
            <person name="Xu Z."/>
            <person name="Knudson A."/>
            <person name="Carlson A."/>
            <person name="Chen N."/>
            <person name="Kovaka S."/>
            <person name="LaButti K."/>
            <person name="Lipzen A."/>
            <person name="Pennachio C."/>
            <person name="Riley R."/>
            <person name="Schakwitz W."/>
            <person name="Umezawa K."/>
            <person name="Ohm R.A."/>
            <person name="Grigoriev I.V."/>
            <person name="Nagy L.G."/>
            <person name="Gibbons J."/>
            <person name="Hibbett D."/>
        </authorList>
    </citation>
    <scope>NUCLEOTIDE SEQUENCE [LARGE SCALE GENOMIC DNA]</scope>
    <source>
        <strain evidence="1">ALCF2SS1-6</strain>
    </source>
</reference>
<evidence type="ECO:0000313" key="2">
    <source>
        <dbReference type="Proteomes" id="UP000313359"/>
    </source>
</evidence>